<name>A0ACC2TUD5_9FUNG</name>
<evidence type="ECO:0000313" key="1">
    <source>
        <dbReference type="EMBL" id="KAJ9078105.1"/>
    </source>
</evidence>
<sequence length="502" mass="57273">MENLDLKYKKAIDLHKDGYFHLALPVIVDYILSSEGFSFISLDAFVLLVKICSECQLDFCSFNTLLKSLSKRIPGKYLELAEFLKDSKEEFIKSKAPDCVEHTRIINEFFESGEADSSSKIKALIKLKGRQNLRQDNHIYNEIIESDSKLRAVPISAQVHYKNSIEGNIVTALHHIPPGYVIYTEKRPIIFMINDKYKRNHCSFCCQKVGRDRVFCPKKCIDIVYCSDACRSLNMPCHDILCDTVISSSGFYGVGLDQNSQLCAQFAANFLSANANCDDPLSFGGLPYLHYPCLENNFYETSLEHFEKLLKDFLILKWCMGFEKHSTKSIDTLDFSWFLHLQFIIQANGMTLSTDHINEFGAALYLIASMVNHSCSSNSKFKILPGAQVAIISRETPSSIIQKEDTKTCPSNDSSSIRTSMLYSIKQGEEITISYHPVYDMPLLLRQRYLQDTYGFLCRCTRCETESQLAICKTSLSQQEIDRPELKLQDTPRFFDLSTLFD</sequence>
<proteinExistence type="predicted"/>
<dbReference type="Proteomes" id="UP001165960">
    <property type="component" value="Unassembled WGS sequence"/>
</dbReference>
<dbReference type="EMBL" id="QTSX02002163">
    <property type="protein sequence ID" value="KAJ9078105.1"/>
    <property type="molecule type" value="Genomic_DNA"/>
</dbReference>
<gene>
    <name evidence="1" type="ORF">DSO57_1010256</name>
</gene>
<protein>
    <submittedName>
        <fullName evidence="1">Uncharacterized protein</fullName>
    </submittedName>
</protein>
<keyword evidence="2" id="KW-1185">Reference proteome</keyword>
<comment type="caution">
    <text evidence="1">The sequence shown here is derived from an EMBL/GenBank/DDBJ whole genome shotgun (WGS) entry which is preliminary data.</text>
</comment>
<organism evidence="1 2">
    <name type="scientific">Entomophthora muscae</name>
    <dbReference type="NCBI Taxonomy" id="34485"/>
    <lineage>
        <taxon>Eukaryota</taxon>
        <taxon>Fungi</taxon>
        <taxon>Fungi incertae sedis</taxon>
        <taxon>Zoopagomycota</taxon>
        <taxon>Entomophthoromycotina</taxon>
        <taxon>Entomophthoromycetes</taxon>
        <taxon>Entomophthorales</taxon>
        <taxon>Entomophthoraceae</taxon>
        <taxon>Entomophthora</taxon>
    </lineage>
</organism>
<evidence type="ECO:0000313" key="2">
    <source>
        <dbReference type="Proteomes" id="UP001165960"/>
    </source>
</evidence>
<accession>A0ACC2TUD5</accession>
<reference evidence="1" key="1">
    <citation type="submission" date="2022-04" db="EMBL/GenBank/DDBJ databases">
        <title>Genome of the entomopathogenic fungus Entomophthora muscae.</title>
        <authorList>
            <person name="Elya C."/>
            <person name="Lovett B.R."/>
            <person name="Lee E."/>
            <person name="Macias A.M."/>
            <person name="Hajek A.E."/>
            <person name="De Bivort B.L."/>
            <person name="Kasson M.T."/>
            <person name="De Fine Licht H.H."/>
            <person name="Stajich J.E."/>
        </authorList>
    </citation>
    <scope>NUCLEOTIDE SEQUENCE</scope>
    <source>
        <strain evidence="1">Berkeley</strain>
    </source>
</reference>